<dbReference type="PANTHER" id="PTHR48083">
    <property type="entry name" value="MEDIUM-CHAIN SPECIFIC ACYL-COA DEHYDROGENASE, MITOCHONDRIAL-RELATED"/>
    <property type="match status" value="1"/>
</dbReference>
<evidence type="ECO:0000256" key="2">
    <source>
        <dbReference type="ARBA" id="ARBA00049661"/>
    </source>
</evidence>
<dbReference type="InterPro" id="IPR013107">
    <property type="entry name" value="Acyl-CoA_DH_C"/>
</dbReference>
<feature type="domain" description="Acyl-CoA dehydrogenase C-terminal" evidence="4">
    <location>
        <begin position="241"/>
        <end position="371"/>
    </location>
</feature>
<dbReference type="Gene3D" id="1.10.540.10">
    <property type="entry name" value="Acyl-CoA dehydrogenase/oxidase, N-terminal domain"/>
    <property type="match status" value="1"/>
</dbReference>
<organism evidence="5 6">
    <name type="scientific">Micromonospora carbonacea</name>
    <dbReference type="NCBI Taxonomy" id="47853"/>
    <lineage>
        <taxon>Bacteria</taxon>
        <taxon>Bacillati</taxon>
        <taxon>Actinomycetota</taxon>
        <taxon>Actinomycetes</taxon>
        <taxon>Micromonosporales</taxon>
        <taxon>Micromonosporaceae</taxon>
        <taxon>Micromonospora</taxon>
    </lineage>
</organism>
<dbReference type="InterPro" id="IPR046373">
    <property type="entry name" value="Acyl-CoA_Oxase/DH_mid-dom_sf"/>
</dbReference>
<dbReference type="Gene3D" id="2.40.110.10">
    <property type="entry name" value="Butyryl-CoA Dehydrogenase, subunit A, domain 2"/>
    <property type="match status" value="1"/>
</dbReference>
<reference evidence="6" key="1">
    <citation type="submission" date="2016-06" db="EMBL/GenBank/DDBJ databases">
        <authorList>
            <person name="Varghese N."/>
            <person name="Submissions Spin"/>
        </authorList>
    </citation>
    <scope>NUCLEOTIDE SEQUENCE [LARGE SCALE GENOMIC DNA]</scope>
    <source>
        <strain evidence="6">DSM 43168</strain>
    </source>
</reference>
<dbReference type="SUPFAM" id="SSF47203">
    <property type="entry name" value="Acyl-CoA dehydrogenase C-terminal domain-like"/>
    <property type="match status" value="1"/>
</dbReference>
<dbReference type="Pfam" id="PF08028">
    <property type="entry name" value="Acyl-CoA_dh_2"/>
    <property type="match status" value="1"/>
</dbReference>
<dbReference type="PANTHER" id="PTHR48083:SF5">
    <property type="entry name" value="NRGC PROTEIN"/>
    <property type="match status" value="1"/>
</dbReference>
<gene>
    <name evidence="5" type="ORF">GA0070563_102226</name>
</gene>
<dbReference type="InterPro" id="IPR037069">
    <property type="entry name" value="AcylCoA_DH/ox_N_sf"/>
</dbReference>
<name>A0A1C4VEB5_9ACTN</name>
<keyword evidence="6" id="KW-1185">Reference proteome</keyword>
<dbReference type="GO" id="GO:0005737">
    <property type="term" value="C:cytoplasm"/>
    <property type="evidence" value="ECO:0007669"/>
    <property type="project" value="TreeGrafter"/>
</dbReference>
<dbReference type="InterPro" id="IPR036250">
    <property type="entry name" value="AcylCo_DH-like_C"/>
</dbReference>
<evidence type="ECO:0000313" key="5">
    <source>
        <dbReference type="EMBL" id="SCE82354.1"/>
    </source>
</evidence>
<evidence type="ECO:0000259" key="3">
    <source>
        <dbReference type="Pfam" id="PF02771"/>
    </source>
</evidence>
<dbReference type="AlphaFoldDB" id="A0A1C4VEB5"/>
<keyword evidence="1" id="KW-0560">Oxidoreductase</keyword>
<dbReference type="EMBL" id="FMCT01000002">
    <property type="protein sequence ID" value="SCE82354.1"/>
    <property type="molecule type" value="Genomic_DNA"/>
</dbReference>
<dbReference type="Proteomes" id="UP000183585">
    <property type="component" value="Unassembled WGS sequence"/>
</dbReference>
<dbReference type="SUPFAM" id="SSF56645">
    <property type="entry name" value="Acyl-CoA dehydrogenase NM domain-like"/>
    <property type="match status" value="1"/>
</dbReference>
<dbReference type="PIRSF" id="PIRSF016578">
    <property type="entry name" value="HsaA"/>
    <property type="match status" value="1"/>
</dbReference>
<feature type="domain" description="Acyl-CoA dehydrogenase/oxidase N-terminal" evidence="3">
    <location>
        <begin position="16"/>
        <end position="93"/>
    </location>
</feature>
<accession>A0A1C4VEB5</accession>
<dbReference type="GO" id="GO:0050660">
    <property type="term" value="F:flavin adenine dinucleotide binding"/>
    <property type="evidence" value="ECO:0007669"/>
    <property type="project" value="InterPro"/>
</dbReference>
<evidence type="ECO:0000259" key="4">
    <source>
        <dbReference type="Pfam" id="PF08028"/>
    </source>
</evidence>
<evidence type="ECO:0000256" key="1">
    <source>
        <dbReference type="ARBA" id="ARBA00023002"/>
    </source>
</evidence>
<sequence length="393" mass="41280">MHVQTTTTTSAESVVEVARAVAAEVDGRGEEIERARTLPADLVARFRDTGLFSMALPTVFGGLECPPLTVVDVIEEMSRADPSAGWTLLIGQGAGFLAWLEPAAAADLVAVHPRPIVASSMAPAGRGEETGDGYRLSGRWPFTSGCAHSDLLMAGFVATRDGVPATTAQGAPAQRMAFVPAGETDIVDTWRVAGLRGTGSHDVVVRGTVVPRELTADPFFEQAKQPGPLYGASMFSFLMTMMAGFPLGVARRALDEFHAAAHARTRQPAGTSMAEEPVTQAAILRCESAVRAARALVVDAIGLVTEAVASGNGAPPPVRARLAGAVVHAMTTAREVVETAFHSCGARSLYAGHPLQRCFRDVHAASQHVAFGQEAVKRLGRIELGLPTPTFLV</sequence>
<comment type="similarity">
    <text evidence="2">Belongs to the HpaH/HsaA monooxygenase family.</text>
</comment>
<dbReference type="Pfam" id="PF02771">
    <property type="entry name" value="Acyl-CoA_dh_N"/>
    <property type="match status" value="1"/>
</dbReference>
<dbReference type="Gene3D" id="1.20.140.10">
    <property type="entry name" value="Butyryl-CoA Dehydrogenase, subunit A, domain 3"/>
    <property type="match status" value="1"/>
</dbReference>
<protein>
    <submittedName>
        <fullName evidence="5">Acyl-CoA dehydrogenase</fullName>
    </submittedName>
</protein>
<dbReference type="RefSeq" id="WP_083302488.1">
    <property type="nucleotide sequence ID" value="NZ_FMCT01000002.1"/>
</dbReference>
<dbReference type="InterPro" id="IPR050741">
    <property type="entry name" value="Acyl-CoA_dehydrogenase"/>
</dbReference>
<dbReference type="GO" id="GO:0033539">
    <property type="term" value="P:fatty acid beta-oxidation using acyl-CoA dehydrogenase"/>
    <property type="evidence" value="ECO:0007669"/>
    <property type="project" value="TreeGrafter"/>
</dbReference>
<dbReference type="InterPro" id="IPR013786">
    <property type="entry name" value="AcylCoA_DH/ox_N"/>
</dbReference>
<dbReference type="GO" id="GO:0003995">
    <property type="term" value="F:acyl-CoA dehydrogenase activity"/>
    <property type="evidence" value="ECO:0007669"/>
    <property type="project" value="TreeGrafter"/>
</dbReference>
<proteinExistence type="inferred from homology"/>
<dbReference type="InterPro" id="IPR009100">
    <property type="entry name" value="AcylCoA_DH/oxidase_NM_dom_sf"/>
</dbReference>
<evidence type="ECO:0000313" key="6">
    <source>
        <dbReference type="Proteomes" id="UP000183585"/>
    </source>
</evidence>